<proteinExistence type="predicted"/>
<dbReference type="eggNOG" id="COG1629">
    <property type="taxonomic scope" value="Bacteria"/>
</dbReference>
<evidence type="ECO:0000256" key="4">
    <source>
        <dbReference type="SAM" id="MobiDB-lite"/>
    </source>
</evidence>
<feature type="domain" description="TonB-dependent receptor plug" evidence="5">
    <location>
        <begin position="95"/>
        <end position="202"/>
    </location>
</feature>
<evidence type="ECO:0000313" key="6">
    <source>
        <dbReference type="EMBL" id="ENZ82039.1"/>
    </source>
</evidence>
<comment type="subcellular location">
    <subcellularLocation>
        <location evidence="1">Cell outer membrane</location>
    </subcellularLocation>
</comment>
<protein>
    <submittedName>
        <fullName evidence="6">TonB-dependent receptor</fullName>
    </submittedName>
</protein>
<feature type="region of interest" description="Disordered" evidence="4">
    <location>
        <begin position="1"/>
        <end position="22"/>
    </location>
</feature>
<evidence type="ECO:0000313" key="7">
    <source>
        <dbReference type="Proteomes" id="UP000013063"/>
    </source>
</evidence>
<dbReference type="Proteomes" id="UP000013063">
    <property type="component" value="Unassembled WGS sequence"/>
</dbReference>
<feature type="region of interest" description="Disordered" evidence="4">
    <location>
        <begin position="276"/>
        <end position="296"/>
    </location>
</feature>
<reference evidence="6 7" key="1">
    <citation type="journal article" date="2013" name="Genome Announc.">
        <title>Draft Genome Sequence for Caulobacter sp. Strain OR37, a Bacterium Tolerant to Heavy Metals.</title>
        <authorList>
            <person name="Utturkar S.M."/>
            <person name="Bollmann A."/>
            <person name="Brzoska R.M."/>
            <person name="Klingeman D.M."/>
            <person name="Epstein S.E."/>
            <person name="Palumbo A.V."/>
            <person name="Brown S.D."/>
        </authorList>
    </citation>
    <scope>NUCLEOTIDE SEQUENCE [LARGE SCALE GENOMIC DNA]</scope>
    <source>
        <strain evidence="6 7">OR37</strain>
    </source>
</reference>
<keyword evidence="7" id="KW-1185">Reference proteome</keyword>
<dbReference type="AlphaFoldDB" id="R0EJ74"/>
<organism evidence="6 7">
    <name type="scientific">Caulobacter vibrioides OR37</name>
    <dbReference type="NCBI Taxonomy" id="1292034"/>
    <lineage>
        <taxon>Bacteria</taxon>
        <taxon>Pseudomonadati</taxon>
        <taxon>Pseudomonadota</taxon>
        <taxon>Alphaproteobacteria</taxon>
        <taxon>Caulobacterales</taxon>
        <taxon>Caulobacteraceae</taxon>
        <taxon>Caulobacter</taxon>
    </lineage>
</organism>
<dbReference type="InterPro" id="IPR036942">
    <property type="entry name" value="Beta-barrel_TonB_sf"/>
</dbReference>
<dbReference type="eggNOG" id="COG4771">
    <property type="taxonomic scope" value="Bacteria"/>
</dbReference>
<comment type="caution">
    <text evidence="6">The sequence shown here is derived from an EMBL/GenBank/DDBJ whole genome shotgun (WGS) entry which is preliminary data.</text>
</comment>
<dbReference type="NCBIfam" id="TIGR01782">
    <property type="entry name" value="TonB-Xanth-Caul"/>
    <property type="match status" value="1"/>
</dbReference>
<dbReference type="PATRIC" id="fig|1292034.3.peg.2070"/>
<name>R0EJ74_CAUVI</name>
<dbReference type="PANTHER" id="PTHR40980:SF3">
    <property type="entry name" value="TONB-DEPENDENT RECEPTOR-LIKE BETA-BARREL DOMAIN-CONTAINING PROTEIN"/>
    <property type="match status" value="1"/>
</dbReference>
<dbReference type="PANTHER" id="PTHR40980">
    <property type="entry name" value="PLUG DOMAIN-CONTAINING PROTEIN"/>
    <property type="match status" value="1"/>
</dbReference>
<keyword evidence="2" id="KW-0472">Membrane</keyword>
<gene>
    <name evidence="6" type="ORF">OR37_02083</name>
</gene>
<feature type="compositionally biased region" description="Polar residues" evidence="4">
    <location>
        <begin position="283"/>
        <end position="293"/>
    </location>
</feature>
<keyword evidence="3" id="KW-0998">Cell outer membrane</keyword>
<dbReference type="EMBL" id="APMP01000010">
    <property type="protein sequence ID" value="ENZ82039.1"/>
    <property type="molecule type" value="Genomic_DNA"/>
</dbReference>
<evidence type="ECO:0000259" key="5">
    <source>
        <dbReference type="Pfam" id="PF07715"/>
    </source>
</evidence>
<dbReference type="Gene3D" id="2.40.170.20">
    <property type="entry name" value="TonB-dependent receptor, beta-barrel domain"/>
    <property type="match status" value="1"/>
</dbReference>
<accession>R0EJ74</accession>
<evidence type="ECO:0000256" key="2">
    <source>
        <dbReference type="ARBA" id="ARBA00023136"/>
    </source>
</evidence>
<dbReference type="InterPro" id="IPR012910">
    <property type="entry name" value="Plug_dom"/>
</dbReference>
<dbReference type="SUPFAM" id="SSF56935">
    <property type="entry name" value="Porins"/>
    <property type="match status" value="1"/>
</dbReference>
<evidence type="ECO:0000256" key="1">
    <source>
        <dbReference type="ARBA" id="ARBA00004442"/>
    </source>
</evidence>
<keyword evidence="6" id="KW-0675">Receptor</keyword>
<evidence type="ECO:0000256" key="3">
    <source>
        <dbReference type="ARBA" id="ARBA00023237"/>
    </source>
</evidence>
<dbReference type="InterPro" id="IPR010104">
    <property type="entry name" value="TonB_rcpt_bac"/>
</dbReference>
<sequence length="1136" mass="124561">MGVTVKTRRACRDTKTKGREAGGREQMKLAITADAVAVKLTVGASILALAAGAASVGRAQSVAPTTASPPAGEQVEEVVVVGARKAEQSAIQRKKRAATNQDSIVADDVGNFPDKNVGEAVARIAGVALDVADDGQQGGFTIRGQGADLVRVEVDGMSMLSTSSQDGRSVTSLGDMSSDLIKSVDVIKGQTADMTPGGVGGTVRIEQRGGLDFSKPTAKLNVQYQNNSLESKWTPRINGFATRKFFDDRLGILINFTYDDARTVTDTARVSDKQAGYLPLGDQDNSPNKSFSTPYDPRAAAVTTKAGCAALGAPAAGQPDSRLNCFAQWEDFVPSLVRFSRGVREDKRYSAQFRADFRVNNDLTVFASYNPNINRQNSDAFNLSVASPTGSTSAAGVLTTSMRNVTVNANHYVTQYDLIRGNGSTTLNWTSQDRYIERRDQQHYLQAGADFNKGAWTVKARAQYALAKSKREDEAFSFVASIPQATFQMVPENGLWTMFAPSSVDLTSAAAYYPVLGANGLSATSQLEYTPQADKSSELNYQIDVTRDFDHFGPLKTFKFGLQRRDHDNNTWREDSFDIAPGVTLYRARSLDLLQYCVPSAAPASAPCVFGTANRPSTTVKDQQYRTYTLTQAQYQSLINNSLQDIPGGQFFGGMPGRGNLLDSWSAFNFQTFFNELGQYADLSRHNPSCLYSCLASDGKTYKRPSYSTNEKTTSAYAMVDFETRLGWMPVTGNFGVRYQQVEVNGQPSIVINNLTIDPAILAALNAGQTVDPNKVINSTFVSRQQTSISRKSNDFLPSFNLALWPIEDQFVVRYSIAKQRARPSMLQLTGNSAATCSKIDATTRAAIEKLIAQYPNQFNDPNVDDEDAGATIRGDAANNCSGRIGNPQLKGYAATTQNLSAEWYPNRDTQLSVGFFAIDVKSGYPDTTTINGYEIQGETYTVDTYMDGPSGLKQKGFEVAGRTAFTFLPWRLKYTGAGFNYARNRSNETNTVVDLFTGKALPPTKQSNYTYNLNFWYDDGRLNARVAYQRRDFYYDRTDASASINRVPTALGGAATSYYKMVSPIFKTGNKSLDARASYKLTSRLQLFAEGKNLLDDSVSRYTPEKYRNIGGGTPYIYDTYYLGRRYYFGLIAQF</sequence>
<dbReference type="Gene3D" id="2.170.130.10">
    <property type="entry name" value="TonB-dependent receptor, plug domain"/>
    <property type="match status" value="1"/>
</dbReference>
<dbReference type="GO" id="GO:0009279">
    <property type="term" value="C:cell outer membrane"/>
    <property type="evidence" value="ECO:0007669"/>
    <property type="project" value="UniProtKB-SubCell"/>
</dbReference>
<dbReference type="InterPro" id="IPR037066">
    <property type="entry name" value="Plug_dom_sf"/>
</dbReference>
<dbReference type="STRING" id="1292034.OR37_02083"/>
<feature type="compositionally biased region" description="Basic and acidic residues" evidence="4">
    <location>
        <begin position="10"/>
        <end position="22"/>
    </location>
</feature>
<dbReference type="Pfam" id="PF07715">
    <property type="entry name" value="Plug"/>
    <property type="match status" value="1"/>
</dbReference>